<dbReference type="InterPro" id="IPR051783">
    <property type="entry name" value="NAD(P)-dependent_oxidoreduct"/>
</dbReference>
<evidence type="ECO:0000259" key="1">
    <source>
        <dbReference type="Pfam" id="PF01370"/>
    </source>
</evidence>
<dbReference type="GeneID" id="57169746"/>
<accession>A0A1S1L6Z5</accession>
<dbReference type="Proteomes" id="UP000179616">
    <property type="component" value="Unassembled WGS sequence"/>
</dbReference>
<feature type="domain" description="NAD-dependent epimerase/dehydratase" evidence="1">
    <location>
        <begin position="4"/>
        <end position="216"/>
    </location>
</feature>
<dbReference type="Gene3D" id="3.40.50.720">
    <property type="entry name" value="NAD(P)-binding Rossmann-like Domain"/>
    <property type="match status" value="1"/>
</dbReference>
<name>A0A1S1L6Z5_9MYCO</name>
<comment type="caution">
    <text evidence="2">The sequence shown here is derived from an EMBL/GenBank/DDBJ whole genome shotgun (WGS) entry which is preliminary data.</text>
</comment>
<dbReference type="InterPro" id="IPR036291">
    <property type="entry name" value="NAD(P)-bd_dom_sf"/>
</dbReference>
<dbReference type="PANTHER" id="PTHR48079">
    <property type="entry name" value="PROTEIN YEEZ"/>
    <property type="match status" value="1"/>
</dbReference>
<organism evidence="2 3">
    <name type="scientific">Mycobacteroides franklinii</name>
    <dbReference type="NCBI Taxonomy" id="948102"/>
    <lineage>
        <taxon>Bacteria</taxon>
        <taxon>Bacillati</taxon>
        <taxon>Actinomycetota</taxon>
        <taxon>Actinomycetes</taxon>
        <taxon>Mycobacteriales</taxon>
        <taxon>Mycobacteriaceae</taxon>
        <taxon>Mycobacteroides</taxon>
    </lineage>
</organism>
<reference evidence="2 3" key="1">
    <citation type="submission" date="2016-10" db="EMBL/GenBank/DDBJ databases">
        <title>Evaluation of Human, Veterinary and Environmental Mycobacterium chelonae Isolates by Core Genome Phylogenomic Analysis, Targeted Gene Comparison, and Anti-microbial Susceptibility Patterns: A Tale of Mistaken Identities.</title>
        <authorList>
            <person name="Fogelson S.B."/>
            <person name="Camus A.C."/>
            <person name="Lorenz W."/>
            <person name="Vasireddy R."/>
            <person name="Vasireddy S."/>
            <person name="Smith T."/>
            <person name="Brown-Elliott B.A."/>
            <person name="Wallace R.J.Jr."/>
            <person name="Hasan N.A."/>
            <person name="Reischl U."/>
            <person name="Sanchez S."/>
        </authorList>
    </citation>
    <scope>NUCLEOTIDE SEQUENCE [LARGE SCALE GENOMIC DNA]</scope>
    <source>
        <strain evidence="2 3">1559</strain>
    </source>
</reference>
<evidence type="ECO:0000313" key="3">
    <source>
        <dbReference type="Proteomes" id="UP000179616"/>
    </source>
</evidence>
<dbReference type="RefSeq" id="WP_070940123.1">
    <property type="nucleotide sequence ID" value="NZ_MLIK01000027.1"/>
</dbReference>
<sequence>MQLFVIGGTGYIGSVVCQRLLADGHVLRGLARSDESAAQLSEAGVEPVRGSMGDSDVIREAAAGADGVVQIATGGFLIQALETVSEAALTTDAILEALAGTDKPYVVTGGTGAWMDTGLVNPERVVTEADPMTPPFFYKHFQAITEKVLSAKGVRTVIVSPGQLYGRRGGYIGPIARMFNGLRKHGVVHAVNYDNAVTFVHVDDLADLYAIVLQDTSARGLYFAATDTVPVLQVAKAVSAAAGLGGEVELVDYLTMRALNGRFNELDFFGNVRASSAKAQKELGWRPHRPGVIDDLATLPKPLDLNSVYPEPKRHAAAARVSF</sequence>
<dbReference type="GO" id="GO:0005737">
    <property type="term" value="C:cytoplasm"/>
    <property type="evidence" value="ECO:0007669"/>
    <property type="project" value="TreeGrafter"/>
</dbReference>
<dbReference type="GO" id="GO:0004029">
    <property type="term" value="F:aldehyde dehydrogenase (NAD+) activity"/>
    <property type="evidence" value="ECO:0007669"/>
    <property type="project" value="TreeGrafter"/>
</dbReference>
<evidence type="ECO:0000313" key="2">
    <source>
        <dbReference type="EMBL" id="OHU18128.1"/>
    </source>
</evidence>
<dbReference type="EMBL" id="MLIK01000027">
    <property type="protein sequence ID" value="OHU18128.1"/>
    <property type="molecule type" value="Genomic_DNA"/>
</dbReference>
<dbReference type="STRING" id="948102.BKG76_23275"/>
<protein>
    <recommendedName>
        <fullName evidence="1">NAD-dependent epimerase/dehydratase domain-containing protein</fullName>
    </recommendedName>
</protein>
<gene>
    <name evidence="2" type="ORF">BKG76_23275</name>
</gene>
<dbReference type="OrthoDB" id="9787292at2"/>
<dbReference type="AlphaFoldDB" id="A0A1S1L6Z5"/>
<dbReference type="SUPFAM" id="SSF51735">
    <property type="entry name" value="NAD(P)-binding Rossmann-fold domains"/>
    <property type="match status" value="1"/>
</dbReference>
<dbReference type="InterPro" id="IPR001509">
    <property type="entry name" value="Epimerase_deHydtase"/>
</dbReference>
<dbReference type="Pfam" id="PF01370">
    <property type="entry name" value="Epimerase"/>
    <property type="match status" value="1"/>
</dbReference>
<proteinExistence type="predicted"/>
<dbReference type="PANTHER" id="PTHR48079:SF6">
    <property type="entry name" value="NAD(P)-BINDING DOMAIN-CONTAINING PROTEIN-RELATED"/>
    <property type="match status" value="1"/>
</dbReference>